<dbReference type="OrthoDB" id="10064107at2759"/>
<dbReference type="Proteomes" id="UP000596742">
    <property type="component" value="Unassembled WGS sequence"/>
</dbReference>
<dbReference type="Pfam" id="PF00078">
    <property type="entry name" value="RVT_1"/>
    <property type="match status" value="1"/>
</dbReference>
<accession>A0A8B6E3Y8</accession>
<name>A0A8B6E3Y8_MYTGA</name>
<evidence type="ECO:0000313" key="4">
    <source>
        <dbReference type="Proteomes" id="UP000596742"/>
    </source>
</evidence>
<comment type="caution">
    <text evidence="3">The sequence shown here is derived from an EMBL/GenBank/DDBJ whole genome shotgun (WGS) entry which is preliminary data.</text>
</comment>
<keyword evidence="4" id="KW-1185">Reference proteome</keyword>
<feature type="compositionally biased region" description="Acidic residues" evidence="1">
    <location>
        <begin position="145"/>
        <end position="162"/>
    </location>
</feature>
<evidence type="ECO:0000256" key="1">
    <source>
        <dbReference type="SAM" id="MobiDB-lite"/>
    </source>
</evidence>
<dbReference type="AlphaFoldDB" id="A0A8B6E3Y8"/>
<dbReference type="PANTHER" id="PTHR24559:SF435">
    <property type="entry name" value="RIBONUCLEASE H"/>
    <property type="match status" value="1"/>
</dbReference>
<proteinExistence type="predicted"/>
<feature type="domain" description="Reverse transcriptase" evidence="2">
    <location>
        <begin position="27"/>
        <end position="102"/>
    </location>
</feature>
<evidence type="ECO:0000259" key="2">
    <source>
        <dbReference type="Pfam" id="PF00078"/>
    </source>
</evidence>
<dbReference type="PANTHER" id="PTHR24559">
    <property type="entry name" value="TRANSPOSON TY3-I GAG-POL POLYPROTEIN"/>
    <property type="match status" value="1"/>
</dbReference>
<dbReference type="CDD" id="cd01647">
    <property type="entry name" value="RT_LTR"/>
    <property type="match status" value="1"/>
</dbReference>
<dbReference type="SUPFAM" id="SSF56672">
    <property type="entry name" value="DNA/RNA polymerases"/>
    <property type="match status" value="1"/>
</dbReference>
<protein>
    <recommendedName>
        <fullName evidence="2">Reverse transcriptase domain-containing protein</fullName>
    </recommendedName>
</protein>
<dbReference type="EMBL" id="UYJE01004512">
    <property type="protein sequence ID" value="VDI28636.1"/>
    <property type="molecule type" value="Genomic_DNA"/>
</dbReference>
<dbReference type="InterPro" id="IPR043502">
    <property type="entry name" value="DNA/RNA_pol_sf"/>
</dbReference>
<feature type="region of interest" description="Disordered" evidence="1">
    <location>
        <begin position="143"/>
        <end position="162"/>
    </location>
</feature>
<dbReference type="Gene3D" id="3.10.10.10">
    <property type="entry name" value="HIV Type 1 Reverse Transcriptase, subunit A, domain 1"/>
    <property type="match status" value="1"/>
</dbReference>
<evidence type="ECO:0000313" key="3">
    <source>
        <dbReference type="EMBL" id="VDI28636.1"/>
    </source>
</evidence>
<gene>
    <name evidence="3" type="ORF">MGAL_10B004898</name>
</gene>
<dbReference type="InterPro" id="IPR000477">
    <property type="entry name" value="RT_dom"/>
</dbReference>
<organism evidence="3 4">
    <name type="scientific">Mytilus galloprovincialis</name>
    <name type="common">Mediterranean mussel</name>
    <dbReference type="NCBI Taxonomy" id="29158"/>
    <lineage>
        <taxon>Eukaryota</taxon>
        <taxon>Metazoa</taxon>
        <taxon>Spiralia</taxon>
        <taxon>Lophotrochozoa</taxon>
        <taxon>Mollusca</taxon>
        <taxon>Bivalvia</taxon>
        <taxon>Autobranchia</taxon>
        <taxon>Pteriomorphia</taxon>
        <taxon>Mytilida</taxon>
        <taxon>Mytiloidea</taxon>
        <taxon>Mytilidae</taxon>
        <taxon>Mytilinae</taxon>
        <taxon>Mytilus</taxon>
    </lineage>
</organism>
<reference evidence="3" key="1">
    <citation type="submission" date="2018-11" db="EMBL/GenBank/DDBJ databases">
        <authorList>
            <person name="Alioto T."/>
            <person name="Alioto T."/>
        </authorList>
    </citation>
    <scope>NUCLEOTIDE SEQUENCE</scope>
</reference>
<sequence>MKSIKKLEDKKLIEKSNSPWSSGLVLVQKKDLSWRLCVDYRKLNDKTIKDAYPIPRIEDNIDALSGAKWMSVLDLSMAYHQVPMNPADKEKTAFSTPREKLYRIKISVNLPWDYVYNNSSDNSDSLNNIDQQWETQHSQIISTIDENENEDLDSEEEEDRNT</sequence>
<dbReference type="InterPro" id="IPR053134">
    <property type="entry name" value="RNA-dir_DNA_polymerase"/>
</dbReference>